<dbReference type="Proteomes" id="UP000232722">
    <property type="component" value="Unassembled WGS sequence"/>
</dbReference>
<reference evidence="1 2" key="1">
    <citation type="submission" date="2016-04" db="EMBL/GenBank/DDBJ databases">
        <title>Genome analyses suggest a sexual origin of heterokaryosis in a supposedly ancient asexual fungus.</title>
        <authorList>
            <person name="Ropars J."/>
            <person name="Sedzielewska K."/>
            <person name="Noel J."/>
            <person name="Charron P."/>
            <person name="Farinelli L."/>
            <person name="Marton T."/>
            <person name="Kruger M."/>
            <person name="Pelin A."/>
            <person name="Brachmann A."/>
            <person name="Corradi N."/>
        </authorList>
    </citation>
    <scope>NUCLEOTIDE SEQUENCE [LARGE SCALE GENOMIC DNA]</scope>
    <source>
        <strain evidence="1 2">A5</strain>
    </source>
</reference>
<dbReference type="AlphaFoldDB" id="A0A2N0NNW2"/>
<name>A0A2N0NNW2_9GLOM</name>
<dbReference type="VEuPathDB" id="FungiDB:FUN_010686"/>
<sequence length="535" mass="60924">MDDSTLVFSSKAGMESMLSITEEFYQINNTSANHNKYVLITNLLPLTSNSTLSPVTFNLVFGLTLKTPVISSRNNSNANVYYSNLVGQCGPSYTPFWYKDIQRQVTILDFNNHSLPANDSSFFELESCLSSLSTTMNWIVTLDEFSSLIFGKQLLVTSGRGTCSIVHWISPNCESSPGEQNTDLTLCTPKVSLSHLLILPTINEQIRCDTSEMATLFTWADIEDGVRFHYNRWDIAPNFSPINTIEAPVIPITIESSTVAIFANSPLIPSTDSHYTFFTDGSLINLRTPDVSIGCQLYYKTTNFELWAIIERTILSKNLTILPVKIKAHSGNYLNDFADFLANTAHTLSSRILISNLDLASAHDFVLTYDNDVVCKSNSRHLLKQYYQTQLMRDLLNLTRFHFTSLLSSHIDYIIDWDLTWFVLKFEPTHDASFTFKHASRHHTFKFKLFLDDLPTLEKLKKTCPDLYMNELTCYSCIDRMEDLMHLFMCKRCRLSMQHIFQSYQNHLISKIQEAGKLADIDPTPFIIKLSSLSC</sequence>
<evidence type="ECO:0000313" key="1">
    <source>
        <dbReference type="EMBL" id="PKB96244.1"/>
    </source>
</evidence>
<dbReference type="EMBL" id="LLXJ01004031">
    <property type="protein sequence ID" value="PKB96244.1"/>
    <property type="molecule type" value="Genomic_DNA"/>
</dbReference>
<gene>
    <name evidence="1" type="ORF">RhiirA5_435168</name>
</gene>
<protein>
    <recommendedName>
        <fullName evidence="3">RNase H type-1 domain-containing protein</fullName>
    </recommendedName>
</protein>
<dbReference type="VEuPathDB" id="FungiDB:RhiirA1_477023"/>
<dbReference type="InterPro" id="IPR012337">
    <property type="entry name" value="RNaseH-like_sf"/>
</dbReference>
<accession>A0A2N0NNW2</accession>
<proteinExistence type="predicted"/>
<reference evidence="1 2" key="2">
    <citation type="submission" date="2017-09" db="EMBL/GenBank/DDBJ databases">
        <title>Extensive intraspecific genome diversity in a model arbuscular mycorrhizal fungus.</title>
        <authorList>
            <person name="Chen E.C."/>
            <person name="Morin E."/>
            <person name="Beaudet D."/>
            <person name="Noel J."/>
            <person name="Ndikumana S."/>
            <person name="Charron P."/>
            <person name="St-Onge C."/>
            <person name="Giorgi J."/>
            <person name="Grigoriev I.V."/>
            <person name="Roux C."/>
            <person name="Martin F.M."/>
            <person name="Corradi N."/>
        </authorList>
    </citation>
    <scope>NUCLEOTIDE SEQUENCE [LARGE SCALE GENOMIC DNA]</scope>
    <source>
        <strain evidence="1 2">A5</strain>
    </source>
</reference>
<dbReference type="SUPFAM" id="SSF53098">
    <property type="entry name" value="Ribonuclease H-like"/>
    <property type="match status" value="1"/>
</dbReference>
<organism evidence="1 2">
    <name type="scientific">Rhizophagus irregularis</name>
    <dbReference type="NCBI Taxonomy" id="588596"/>
    <lineage>
        <taxon>Eukaryota</taxon>
        <taxon>Fungi</taxon>
        <taxon>Fungi incertae sedis</taxon>
        <taxon>Mucoromycota</taxon>
        <taxon>Glomeromycotina</taxon>
        <taxon>Glomeromycetes</taxon>
        <taxon>Glomerales</taxon>
        <taxon>Glomeraceae</taxon>
        <taxon>Rhizophagus</taxon>
    </lineage>
</organism>
<evidence type="ECO:0000313" key="2">
    <source>
        <dbReference type="Proteomes" id="UP000232722"/>
    </source>
</evidence>
<evidence type="ECO:0008006" key="3">
    <source>
        <dbReference type="Google" id="ProtNLM"/>
    </source>
</evidence>
<comment type="caution">
    <text evidence="1">The sequence shown here is derived from an EMBL/GenBank/DDBJ whole genome shotgun (WGS) entry which is preliminary data.</text>
</comment>